<evidence type="ECO:0000256" key="1">
    <source>
        <dbReference type="ARBA" id="ARBA00001561"/>
    </source>
</evidence>
<evidence type="ECO:0000256" key="6">
    <source>
        <dbReference type="ARBA" id="ARBA00022764"/>
    </source>
</evidence>
<dbReference type="InterPro" id="IPR050695">
    <property type="entry name" value="N-acetylmuramoyl_amidase_3"/>
</dbReference>
<dbReference type="Pfam" id="PF11741">
    <property type="entry name" value="AMIN"/>
    <property type="match status" value="1"/>
</dbReference>
<accession>A0A1E2V617</accession>
<dbReference type="Gene3D" id="3.10.350.10">
    <property type="entry name" value="LysM domain"/>
    <property type="match status" value="1"/>
</dbReference>
<dbReference type="InterPro" id="IPR036779">
    <property type="entry name" value="LysM_dom_sf"/>
</dbReference>
<dbReference type="GO" id="GO:0009253">
    <property type="term" value="P:peptidoglycan catabolic process"/>
    <property type="evidence" value="ECO:0007669"/>
    <property type="project" value="InterPro"/>
</dbReference>
<evidence type="ECO:0000256" key="3">
    <source>
        <dbReference type="ARBA" id="ARBA00010860"/>
    </source>
</evidence>
<keyword evidence="5" id="KW-0732">Signal</keyword>
<dbReference type="SMART" id="SM00646">
    <property type="entry name" value="Ami_3"/>
    <property type="match status" value="1"/>
</dbReference>
<dbReference type="InterPro" id="IPR002508">
    <property type="entry name" value="MurNAc-LAA_cat"/>
</dbReference>
<comment type="catalytic activity">
    <reaction evidence="1">
        <text>Hydrolyzes the link between N-acetylmuramoyl residues and L-amino acid residues in certain cell-wall glycopeptides.</text>
        <dbReference type="EC" id="3.5.1.28"/>
    </reaction>
</comment>
<keyword evidence="7" id="KW-0378">Hydrolase</keyword>
<comment type="subcellular location">
    <subcellularLocation>
        <location evidence="2">Periplasm</location>
    </subcellularLocation>
</comment>
<reference evidence="11 12" key="1">
    <citation type="submission" date="2016-08" db="EMBL/GenBank/DDBJ databases">
        <authorList>
            <person name="Seilhamer J.J."/>
        </authorList>
    </citation>
    <scope>NUCLEOTIDE SEQUENCE [LARGE SCALE GENOMIC DNA]</scope>
    <source>
        <strain evidence="11 12">PH27A</strain>
    </source>
</reference>
<gene>
    <name evidence="11" type="ORF">BFW38_01555</name>
</gene>
<sequence length="449" mass="49762">MWRFALYHVALFRFTLFIVVLGVFGTAQASEQINSVRIWPAPDHTRLVFDLSGGVSHKVFSLSNPSRLVIDIDDVALKASLSNLDLGDTPIRRVRHAVKNGHDLRVVLDLSRSIQPRSFLLKPNQQYGNRLVVDLVMPEKEPTETVERRPARGAPRNVLIAIDPGHGGEDPGARGPDGTFEKNVVMAIARKLKRQISAQPGYEAFLTRTGDYYVGLRERVNIARKRRADMFVSIHADAYRTAQPRGSSVYALSQRGATSETARWLADSENNADLIGGVEGVLSLEDKDAMLRGVLLDLSMTATLSESLRLGSQVLGHIGQINRLHKRDVEQAGFVVLKSPDMPSILVETGFISNPREERNLKSSAYQQRMASSIMTGIRDYFQASPPPNTLLAEQKRLGTMGRYVIAPGDTLSEIAQRKQVDLRALRRANNLSSKDVIRVGQVLRIPSS</sequence>
<evidence type="ECO:0000256" key="5">
    <source>
        <dbReference type="ARBA" id="ARBA00022729"/>
    </source>
</evidence>
<dbReference type="Gene3D" id="2.60.40.3500">
    <property type="match status" value="1"/>
</dbReference>
<dbReference type="SMART" id="SM00257">
    <property type="entry name" value="LysM"/>
    <property type="match status" value="1"/>
</dbReference>
<keyword evidence="12" id="KW-1185">Reference proteome</keyword>
<dbReference type="Proteomes" id="UP000094291">
    <property type="component" value="Unassembled WGS sequence"/>
</dbReference>
<dbReference type="OrthoDB" id="9806267at2"/>
<dbReference type="CDD" id="cd02696">
    <property type="entry name" value="MurNAc-LAA"/>
    <property type="match status" value="1"/>
</dbReference>
<evidence type="ECO:0000259" key="10">
    <source>
        <dbReference type="PROSITE" id="PS51782"/>
    </source>
</evidence>
<comment type="caution">
    <text evidence="11">The sequence shown here is derived from an EMBL/GenBank/DDBJ whole genome shotgun (WGS) entry which is preliminary data.</text>
</comment>
<dbReference type="STRING" id="197479.BFW38_01555"/>
<evidence type="ECO:0000313" key="11">
    <source>
        <dbReference type="EMBL" id="ODC02421.1"/>
    </source>
</evidence>
<dbReference type="Pfam" id="PF01520">
    <property type="entry name" value="Amidase_3"/>
    <property type="match status" value="1"/>
</dbReference>
<dbReference type="SUPFAM" id="SSF54106">
    <property type="entry name" value="LysM domain"/>
    <property type="match status" value="1"/>
</dbReference>
<evidence type="ECO:0000256" key="2">
    <source>
        <dbReference type="ARBA" id="ARBA00004418"/>
    </source>
</evidence>
<dbReference type="EC" id="3.5.1.28" evidence="4"/>
<dbReference type="InterPro" id="IPR021731">
    <property type="entry name" value="AMIN_dom"/>
</dbReference>
<dbReference type="PROSITE" id="PS51782">
    <property type="entry name" value="LYSM"/>
    <property type="match status" value="1"/>
</dbReference>
<dbReference type="GO" id="GO:0008745">
    <property type="term" value="F:N-acetylmuramoyl-L-alanine amidase activity"/>
    <property type="evidence" value="ECO:0007669"/>
    <property type="project" value="UniProtKB-EC"/>
</dbReference>
<dbReference type="CDD" id="cd00118">
    <property type="entry name" value="LysM"/>
    <property type="match status" value="1"/>
</dbReference>
<dbReference type="AlphaFoldDB" id="A0A1E2V617"/>
<dbReference type="EMBL" id="MDTQ01000001">
    <property type="protein sequence ID" value="ODC02421.1"/>
    <property type="molecule type" value="Genomic_DNA"/>
</dbReference>
<dbReference type="GO" id="GO:0071555">
    <property type="term" value="P:cell wall organization"/>
    <property type="evidence" value="ECO:0007669"/>
    <property type="project" value="UniProtKB-KW"/>
</dbReference>
<evidence type="ECO:0000313" key="12">
    <source>
        <dbReference type="Proteomes" id="UP000094291"/>
    </source>
</evidence>
<dbReference type="FunFam" id="3.40.630.40:FF:000001">
    <property type="entry name" value="N-acetylmuramoyl-L-alanine amidase"/>
    <property type="match status" value="1"/>
</dbReference>
<feature type="domain" description="LysM" evidence="10">
    <location>
        <begin position="402"/>
        <end position="446"/>
    </location>
</feature>
<organism evidence="11 12">
    <name type="scientific">Terasakiispira papahanaumokuakeensis</name>
    <dbReference type="NCBI Taxonomy" id="197479"/>
    <lineage>
        <taxon>Bacteria</taxon>
        <taxon>Pseudomonadati</taxon>
        <taxon>Pseudomonadota</taxon>
        <taxon>Gammaproteobacteria</taxon>
        <taxon>Oceanospirillales</taxon>
        <taxon>Terasakiispira</taxon>
    </lineage>
</organism>
<dbReference type="Pfam" id="PF01476">
    <property type="entry name" value="LysM"/>
    <property type="match status" value="1"/>
</dbReference>
<evidence type="ECO:0000256" key="7">
    <source>
        <dbReference type="ARBA" id="ARBA00022801"/>
    </source>
</evidence>
<dbReference type="PANTHER" id="PTHR30404:SF0">
    <property type="entry name" value="N-ACETYLMURAMOYL-L-ALANINE AMIDASE AMIC"/>
    <property type="match status" value="1"/>
</dbReference>
<dbReference type="RefSeq" id="WP_068996806.1">
    <property type="nucleotide sequence ID" value="NZ_MDTQ01000001.1"/>
</dbReference>
<dbReference type="InterPro" id="IPR018392">
    <property type="entry name" value="LysM"/>
</dbReference>
<evidence type="ECO:0000256" key="9">
    <source>
        <dbReference type="ARBA" id="ARBA00074581"/>
    </source>
</evidence>
<name>A0A1E2V617_9GAMM</name>
<proteinExistence type="inferred from homology"/>
<keyword evidence="6" id="KW-0574">Periplasm</keyword>
<dbReference type="PANTHER" id="PTHR30404">
    <property type="entry name" value="N-ACETYLMURAMOYL-L-ALANINE AMIDASE"/>
    <property type="match status" value="1"/>
</dbReference>
<evidence type="ECO:0000256" key="8">
    <source>
        <dbReference type="ARBA" id="ARBA00023316"/>
    </source>
</evidence>
<protein>
    <recommendedName>
        <fullName evidence="9">N-acetylmuramoyl-L-alanine amidase AmiC</fullName>
        <ecNumber evidence="4">3.5.1.28</ecNumber>
    </recommendedName>
</protein>
<comment type="similarity">
    <text evidence="3">Belongs to the N-acetylmuramoyl-L-alanine amidase 3 family.</text>
</comment>
<dbReference type="GO" id="GO:0030288">
    <property type="term" value="C:outer membrane-bounded periplasmic space"/>
    <property type="evidence" value="ECO:0007669"/>
    <property type="project" value="TreeGrafter"/>
</dbReference>
<dbReference type="SUPFAM" id="SSF53187">
    <property type="entry name" value="Zn-dependent exopeptidases"/>
    <property type="match status" value="1"/>
</dbReference>
<evidence type="ECO:0000256" key="4">
    <source>
        <dbReference type="ARBA" id="ARBA00011901"/>
    </source>
</evidence>
<keyword evidence="8" id="KW-0961">Cell wall biogenesis/degradation</keyword>
<dbReference type="Gene3D" id="3.40.630.40">
    <property type="entry name" value="Zn-dependent exopeptidases"/>
    <property type="match status" value="1"/>
</dbReference>